<sequence length="419" mass="48101">MKPNLMKLMKLMKLNNFFILLFLTNFSFGQFQITGKIKEVKENGLHEIVLSPEIRSHSKQELSDIRIFNSKGNEIPYFIKSNSEALLNTFEEYNIVSKTVSPKKSTSIVVAIPLTKNNNQLSLFIANADVEKKYSISGSSDQKEWFGISNSQVLYDLNSSTEASVVKTISYPLSTYKYLKIDFDDQKTLPINILKVGNFNTQLQKNTLQEIKPKKSSTSEISSEKETQIHVVFDGPQVINQITCDITGPTYYKRKAIIYKKVTIQNKRKSQIADEEIVSLELNSNTKNSFEIPEIFEKEFYIKIENHDNLPLSVSTIKYSQKPISIIADLNANEKYSIKTGDNKLTEPDYDLSDFKNNIKGILPQTYIYNIQQNSTAKNKTEHTSFWQQGWFMWLCILFGGITILFFTTSLIKDLKEKK</sequence>
<evidence type="ECO:0008006" key="4">
    <source>
        <dbReference type="Google" id="ProtNLM"/>
    </source>
</evidence>
<dbReference type="AlphaFoldDB" id="A0A6V6Z960"/>
<organism evidence="2 3">
    <name type="scientific">Flavobacterium salmonis</name>
    <dbReference type="NCBI Taxonomy" id="2654844"/>
    <lineage>
        <taxon>Bacteria</taxon>
        <taxon>Pseudomonadati</taxon>
        <taxon>Bacteroidota</taxon>
        <taxon>Flavobacteriia</taxon>
        <taxon>Flavobacteriales</taxon>
        <taxon>Flavobacteriaceae</taxon>
        <taxon>Flavobacterium</taxon>
    </lineage>
</organism>
<dbReference type="EMBL" id="CAIJDP010000088">
    <property type="protein sequence ID" value="CAD0008308.1"/>
    <property type="molecule type" value="Genomic_DNA"/>
</dbReference>
<reference evidence="2 3" key="1">
    <citation type="submission" date="2020-06" db="EMBL/GenBank/DDBJ databases">
        <authorList>
            <person name="Criscuolo A."/>
        </authorList>
    </citation>
    <scope>NUCLEOTIDE SEQUENCE [LARGE SCALE GENOMIC DNA]</scope>
    <source>
        <strain evidence="3">CIP 111411</strain>
    </source>
</reference>
<dbReference type="RefSeq" id="WP_123921938.1">
    <property type="nucleotide sequence ID" value="NZ_CAIJDP010000088.1"/>
</dbReference>
<name>A0A6V6Z960_9FLAO</name>
<keyword evidence="3" id="KW-1185">Reference proteome</keyword>
<accession>A0A6V6Z960</accession>
<proteinExistence type="predicted"/>
<keyword evidence="1" id="KW-1133">Transmembrane helix</keyword>
<dbReference type="Proteomes" id="UP000530060">
    <property type="component" value="Unassembled WGS sequence"/>
</dbReference>
<keyword evidence="1" id="KW-0472">Membrane</keyword>
<keyword evidence="1" id="KW-0812">Transmembrane</keyword>
<feature type="transmembrane region" description="Helical" evidence="1">
    <location>
        <begin position="391"/>
        <end position="412"/>
    </location>
</feature>
<evidence type="ECO:0000256" key="1">
    <source>
        <dbReference type="SAM" id="Phobius"/>
    </source>
</evidence>
<protein>
    <recommendedName>
        <fullName evidence="4">DUF3999 domain-containing protein</fullName>
    </recommendedName>
</protein>
<evidence type="ECO:0000313" key="3">
    <source>
        <dbReference type="Proteomes" id="UP000530060"/>
    </source>
</evidence>
<evidence type="ECO:0000313" key="2">
    <source>
        <dbReference type="EMBL" id="CAD0008308.1"/>
    </source>
</evidence>
<comment type="caution">
    <text evidence="2">The sequence shown here is derived from an EMBL/GenBank/DDBJ whole genome shotgun (WGS) entry which is preliminary data.</text>
</comment>
<gene>
    <name evidence="2" type="ORF">FLAT13_04303</name>
</gene>